<keyword evidence="4 8" id="KW-0812">Transmembrane</keyword>
<dbReference type="GO" id="GO:0016020">
    <property type="term" value="C:membrane"/>
    <property type="evidence" value="ECO:0007669"/>
    <property type="project" value="UniProtKB-SubCell"/>
</dbReference>
<dbReference type="Proteomes" id="UP001140949">
    <property type="component" value="Unassembled WGS sequence"/>
</dbReference>
<reference evidence="10" key="1">
    <citation type="journal article" date="2023" name="GigaByte">
        <title>Genome assembly of the bearded iris, Iris pallida Lam.</title>
        <authorList>
            <person name="Bruccoleri R.E."/>
            <person name="Oakeley E.J."/>
            <person name="Faust A.M.E."/>
            <person name="Altorfer M."/>
            <person name="Dessus-Babus S."/>
            <person name="Burckhardt D."/>
            <person name="Oertli M."/>
            <person name="Naumann U."/>
            <person name="Petersen F."/>
            <person name="Wong J."/>
        </authorList>
    </citation>
    <scope>NUCLEOTIDE SEQUENCE</scope>
    <source>
        <strain evidence="10">GSM-AAB239-AS_SAM_17_03QT</strain>
    </source>
</reference>
<feature type="transmembrane region" description="Helical" evidence="8">
    <location>
        <begin position="42"/>
        <end position="64"/>
    </location>
</feature>
<dbReference type="Pfam" id="PF01529">
    <property type="entry name" value="DHHC"/>
    <property type="match status" value="1"/>
</dbReference>
<evidence type="ECO:0000256" key="7">
    <source>
        <dbReference type="ARBA" id="ARBA00023315"/>
    </source>
</evidence>
<comment type="domain">
    <text evidence="8">The DHHC domain is required for palmitoyltransferase activity.</text>
</comment>
<dbReference type="EMBL" id="JANAVB010040218">
    <property type="protein sequence ID" value="KAJ6798651.1"/>
    <property type="molecule type" value="Genomic_DNA"/>
</dbReference>
<dbReference type="EC" id="2.3.1.225" evidence="8"/>
<dbReference type="InterPro" id="IPR001594">
    <property type="entry name" value="Palmitoyltrfase_DHHC"/>
</dbReference>
<evidence type="ECO:0000256" key="6">
    <source>
        <dbReference type="ARBA" id="ARBA00023136"/>
    </source>
</evidence>
<evidence type="ECO:0000256" key="2">
    <source>
        <dbReference type="ARBA" id="ARBA00008574"/>
    </source>
</evidence>
<accession>A0AAX6E3U3</accession>
<proteinExistence type="inferred from homology"/>
<comment type="subcellular location">
    <subcellularLocation>
        <location evidence="1">Membrane</location>
        <topology evidence="1">Multi-pass membrane protein</topology>
    </subcellularLocation>
</comment>
<name>A0AAX6E3U3_IRIPA</name>
<dbReference type="PANTHER" id="PTHR12246">
    <property type="entry name" value="PALMITOYLTRANSFERASE ZDHHC16"/>
    <property type="match status" value="1"/>
</dbReference>
<feature type="transmembrane region" description="Helical" evidence="8">
    <location>
        <begin position="6"/>
        <end position="30"/>
    </location>
</feature>
<dbReference type="PROSITE" id="PS50216">
    <property type="entry name" value="DHHC"/>
    <property type="match status" value="1"/>
</dbReference>
<evidence type="ECO:0000313" key="11">
    <source>
        <dbReference type="Proteomes" id="UP001140949"/>
    </source>
</evidence>
<keyword evidence="11" id="KW-1185">Reference proteome</keyword>
<reference evidence="10" key="2">
    <citation type="submission" date="2023-04" db="EMBL/GenBank/DDBJ databases">
        <authorList>
            <person name="Bruccoleri R.E."/>
            <person name="Oakeley E.J."/>
            <person name="Faust A.-M."/>
            <person name="Dessus-Babus S."/>
            <person name="Altorfer M."/>
            <person name="Burckhardt D."/>
            <person name="Oertli M."/>
            <person name="Naumann U."/>
            <person name="Petersen F."/>
            <person name="Wong J."/>
        </authorList>
    </citation>
    <scope>NUCLEOTIDE SEQUENCE</scope>
    <source>
        <strain evidence="10">GSM-AAB239-AS_SAM_17_03QT</strain>
        <tissue evidence="10">Leaf</tissue>
    </source>
</reference>
<evidence type="ECO:0000256" key="3">
    <source>
        <dbReference type="ARBA" id="ARBA00022679"/>
    </source>
</evidence>
<feature type="transmembrane region" description="Helical" evidence="8">
    <location>
        <begin position="171"/>
        <end position="196"/>
    </location>
</feature>
<gene>
    <name evidence="10" type="ORF">M6B38_210300</name>
</gene>
<feature type="domain" description="Palmitoyltransferase DHHC" evidence="9">
    <location>
        <begin position="88"/>
        <end position="208"/>
    </location>
</feature>
<evidence type="ECO:0000313" key="10">
    <source>
        <dbReference type="EMBL" id="KAJ6798651.1"/>
    </source>
</evidence>
<dbReference type="GO" id="GO:0019706">
    <property type="term" value="F:protein-cysteine S-palmitoyltransferase activity"/>
    <property type="evidence" value="ECO:0007669"/>
    <property type="project" value="UniProtKB-EC"/>
</dbReference>
<evidence type="ECO:0000256" key="8">
    <source>
        <dbReference type="RuleBase" id="RU079119"/>
    </source>
</evidence>
<keyword evidence="7 8" id="KW-0012">Acyltransferase</keyword>
<keyword evidence="5 8" id="KW-1133">Transmembrane helix</keyword>
<organism evidence="10 11">
    <name type="scientific">Iris pallida</name>
    <name type="common">Sweet iris</name>
    <dbReference type="NCBI Taxonomy" id="29817"/>
    <lineage>
        <taxon>Eukaryota</taxon>
        <taxon>Viridiplantae</taxon>
        <taxon>Streptophyta</taxon>
        <taxon>Embryophyta</taxon>
        <taxon>Tracheophyta</taxon>
        <taxon>Spermatophyta</taxon>
        <taxon>Magnoliopsida</taxon>
        <taxon>Liliopsida</taxon>
        <taxon>Asparagales</taxon>
        <taxon>Iridaceae</taxon>
        <taxon>Iridoideae</taxon>
        <taxon>Irideae</taxon>
        <taxon>Iris</taxon>
    </lineage>
</organism>
<evidence type="ECO:0000259" key="9">
    <source>
        <dbReference type="Pfam" id="PF01529"/>
    </source>
</evidence>
<keyword evidence="3 8" id="KW-0808">Transferase</keyword>
<keyword evidence="6 8" id="KW-0472">Membrane</keyword>
<comment type="caution">
    <text evidence="10">The sequence shown here is derived from an EMBL/GenBank/DDBJ whole genome shotgun (WGS) entry which is preliminary data.</text>
</comment>
<feature type="transmembrane region" description="Helical" evidence="8">
    <location>
        <begin position="135"/>
        <end position="159"/>
    </location>
</feature>
<comment type="similarity">
    <text evidence="2 8">Belongs to the DHHC palmitoyltransferase family.</text>
</comment>
<protein>
    <recommendedName>
        <fullName evidence="8">S-acyltransferase</fullName>
        <ecNumber evidence="8">2.3.1.225</ecNumber>
    </recommendedName>
    <alternativeName>
        <fullName evidence="8">Palmitoyltransferase</fullName>
    </alternativeName>
</protein>
<evidence type="ECO:0000256" key="4">
    <source>
        <dbReference type="ARBA" id="ARBA00022692"/>
    </source>
</evidence>
<evidence type="ECO:0000256" key="5">
    <source>
        <dbReference type="ARBA" id="ARBA00022989"/>
    </source>
</evidence>
<dbReference type="AlphaFoldDB" id="A0AAX6E3U3"/>
<dbReference type="InterPro" id="IPR039859">
    <property type="entry name" value="PFA4/ZDH16/20/ERF2-like"/>
</dbReference>
<sequence length="267" mass="29981">MKKTKFLSLPILAVISLMAFVYYVTVFIFLEGWVGLGTSQGVLNAAIFSFSALMALLSFFAAALTDPGGVASSFAPETEDPQRNQGTQSRYCDKCCTHKPPRTHHCRVCKRCVLKMDHHCVWINNCVGYWNYKPFIIFVLHATVGSVYSLVIFMSCTILKDHDFSSLSHKVFYVLCGTIIVALSLSTSTLLGWHIFLLTHNMSTIEYREAVRAMWLARKSGQKYRHPYDLGAYNNLIVILGPNVLKWLCPLAVGHLNDGTQFPISNE</sequence>
<evidence type="ECO:0000256" key="1">
    <source>
        <dbReference type="ARBA" id="ARBA00004141"/>
    </source>
</evidence>
<comment type="catalytic activity">
    <reaction evidence="8">
        <text>L-cysteinyl-[protein] + hexadecanoyl-CoA = S-hexadecanoyl-L-cysteinyl-[protein] + CoA</text>
        <dbReference type="Rhea" id="RHEA:36683"/>
        <dbReference type="Rhea" id="RHEA-COMP:10131"/>
        <dbReference type="Rhea" id="RHEA-COMP:11032"/>
        <dbReference type="ChEBI" id="CHEBI:29950"/>
        <dbReference type="ChEBI" id="CHEBI:57287"/>
        <dbReference type="ChEBI" id="CHEBI:57379"/>
        <dbReference type="ChEBI" id="CHEBI:74151"/>
        <dbReference type="EC" id="2.3.1.225"/>
    </reaction>
</comment>